<accession>A0A1I5Y1C7</accession>
<keyword evidence="7" id="KW-0449">Lipoprotein</keyword>
<evidence type="ECO:0000256" key="5">
    <source>
        <dbReference type="SAM" id="MobiDB-lite"/>
    </source>
</evidence>
<dbReference type="Proteomes" id="UP000199306">
    <property type="component" value="Unassembled WGS sequence"/>
</dbReference>
<dbReference type="NCBIfam" id="TIGR00413">
    <property type="entry name" value="rlpA"/>
    <property type="match status" value="1"/>
</dbReference>
<sequence length="191" mass="21289">MILKNVFLFFYFAASLLNISHTGKKTLHGKASYYARKFEGKRTSSGQKYRANRLTAAHRTLPFGTILEVTNQSNGSKAIVRVNDRGPHTRSRVIDVSYKAAKQLGLLSKGSAHVRIKVLSLGSGALLAEEESEEDTLSDENTEEVAQNPLQQPIETDSLNQRKFVVIVYDQDGRIKLDSTNSQPKVILVRK</sequence>
<dbReference type="EMBL" id="FOXH01000016">
    <property type="protein sequence ID" value="SFQ37993.1"/>
    <property type="molecule type" value="Genomic_DNA"/>
</dbReference>
<dbReference type="AlphaFoldDB" id="A0A1I5Y1C7"/>
<dbReference type="InterPro" id="IPR034718">
    <property type="entry name" value="RlpA"/>
</dbReference>
<dbReference type="Pfam" id="PF03330">
    <property type="entry name" value="DPBB_1"/>
    <property type="match status" value="1"/>
</dbReference>
<comment type="similarity">
    <text evidence="3 4">Belongs to the RlpA family.</text>
</comment>
<dbReference type="InterPro" id="IPR036908">
    <property type="entry name" value="RlpA-like_sf"/>
</dbReference>
<evidence type="ECO:0000256" key="1">
    <source>
        <dbReference type="ARBA" id="ARBA00023239"/>
    </source>
</evidence>
<organism evidence="7 8">
    <name type="scientific">Pseudarcicella hirudinis</name>
    <dbReference type="NCBI Taxonomy" id="1079859"/>
    <lineage>
        <taxon>Bacteria</taxon>
        <taxon>Pseudomonadati</taxon>
        <taxon>Bacteroidota</taxon>
        <taxon>Cytophagia</taxon>
        <taxon>Cytophagales</taxon>
        <taxon>Flectobacillaceae</taxon>
        <taxon>Pseudarcicella</taxon>
    </lineage>
</organism>
<evidence type="ECO:0000313" key="7">
    <source>
        <dbReference type="EMBL" id="SFQ37993.1"/>
    </source>
</evidence>
<evidence type="ECO:0000256" key="4">
    <source>
        <dbReference type="RuleBase" id="RU003495"/>
    </source>
</evidence>
<keyword evidence="8" id="KW-1185">Reference proteome</keyword>
<dbReference type="InterPro" id="IPR009009">
    <property type="entry name" value="RlpA-like_DPBB"/>
</dbReference>
<dbReference type="InterPro" id="IPR012997">
    <property type="entry name" value="RplA"/>
</dbReference>
<evidence type="ECO:0000313" key="8">
    <source>
        <dbReference type="Proteomes" id="UP000199306"/>
    </source>
</evidence>
<dbReference type="HAMAP" id="MF_02071">
    <property type="entry name" value="RlpA"/>
    <property type="match status" value="1"/>
</dbReference>
<dbReference type="EC" id="4.2.2.-" evidence="3"/>
<dbReference type="GO" id="GO:0000270">
    <property type="term" value="P:peptidoglycan metabolic process"/>
    <property type="evidence" value="ECO:0007669"/>
    <property type="project" value="UniProtKB-UniRule"/>
</dbReference>
<dbReference type="RefSeq" id="WP_092019223.1">
    <property type="nucleotide sequence ID" value="NZ_FOXH01000016.1"/>
</dbReference>
<keyword evidence="2 3" id="KW-0961">Cell wall biogenesis/degradation</keyword>
<reference evidence="7 8" key="1">
    <citation type="submission" date="2016-10" db="EMBL/GenBank/DDBJ databases">
        <authorList>
            <person name="de Groot N.N."/>
        </authorList>
    </citation>
    <scope>NUCLEOTIDE SEQUENCE [LARGE SCALE GENOMIC DNA]</scope>
    <source>
        <strain evidence="8">E92,LMG 26720,CCM 7988</strain>
    </source>
</reference>
<feature type="domain" description="RlpA-like protein double-psi beta-barrel" evidence="6">
    <location>
        <begin position="28"/>
        <end position="116"/>
    </location>
</feature>
<dbReference type="GO" id="GO:0008932">
    <property type="term" value="F:lytic endotransglycosylase activity"/>
    <property type="evidence" value="ECO:0007669"/>
    <property type="project" value="UniProtKB-UniRule"/>
</dbReference>
<evidence type="ECO:0000256" key="3">
    <source>
        <dbReference type="HAMAP-Rule" id="MF_02071"/>
    </source>
</evidence>
<feature type="compositionally biased region" description="Acidic residues" evidence="5">
    <location>
        <begin position="130"/>
        <end position="143"/>
    </location>
</feature>
<keyword evidence="1 3" id="KW-0456">Lyase</keyword>
<comment type="function">
    <text evidence="3">Lytic transglycosylase with a strong preference for naked glycan strands that lack stem peptides.</text>
</comment>
<name>A0A1I5Y1C7_9BACT</name>
<dbReference type="CDD" id="cd22268">
    <property type="entry name" value="DPBB_RlpA-like"/>
    <property type="match status" value="1"/>
</dbReference>
<protein>
    <recommendedName>
        <fullName evidence="3">Probable endolytic peptidoglycan transglycosylase RlpA</fullName>
        <ecNumber evidence="3">4.2.2.-</ecNumber>
    </recommendedName>
</protein>
<evidence type="ECO:0000259" key="6">
    <source>
        <dbReference type="Pfam" id="PF03330"/>
    </source>
</evidence>
<dbReference type="PANTHER" id="PTHR34183">
    <property type="entry name" value="ENDOLYTIC PEPTIDOGLYCAN TRANSGLYCOSYLASE RLPA"/>
    <property type="match status" value="1"/>
</dbReference>
<dbReference type="PANTHER" id="PTHR34183:SF1">
    <property type="entry name" value="ENDOLYTIC PEPTIDOGLYCAN TRANSGLYCOSYLASE RLPA"/>
    <property type="match status" value="1"/>
</dbReference>
<dbReference type="OrthoDB" id="9779128at2"/>
<dbReference type="SUPFAM" id="SSF50685">
    <property type="entry name" value="Barwin-like endoglucanases"/>
    <property type="match status" value="1"/>
</dbReference>
<feature type="region of interest" description="Disordered" evidence="5">
    <location>
        <begin position="130"/>
        <end position="153"/>
    </location>
</feature>
<dbReference type="GO" id="GO:0071555">
    <property type="term" value="P:cell wall organization"/>
    <property type="evidence" value="ECO:0007669"/>
    <property type="project" value="UniProtKB-KW"/>
</dbReference>
<evidence type="ECO:0000256" key="2">
    <source>
        <dbReference type="ARBA" id="ARBA00023316"/>
    </source>
</evidence>
<dbReference type="STRING" id="1079859.SAMN04515674_11699"/>
<dbReference type="Gene3D" id="2.40.40.10">
    <property type="entry name" value="RlpA-like domain"/>
    <property type="match status" value="1"/>
</dbReference>
<gene>
    <name evidence="3" type="primary">rlpA</name>
    <name evidence="7" type="ORF">SAMN04515674_11699</name>
</gene>
<proteinExistence type="inferred from homology"/>